<feature type="transmembrane region" description="Helical" evidence="1">
    <location>
        <begin position="66"/>
        <end position="88"/>
    </location>
</feature>
<proteinExistence type="predicted"/>
<keyword evidence="1" id="KW-0472">Membrane</keyword>
<sequence>MSDDSLAFRLRHARRFHLQRLYHRNSTRFVITLLIATFAITLLALCAAFTFYAFGLTSESNGAGLAGGRLLGAFVVTFGAGPALWLIVHTYRPKLDFYAGSIYVNDWSQSRSVAHADVGEIRVSSNGNGASISIPNLGIDDLSIDRPVGDVADQIEALGLCVTRNVGPS</sequence>
<keyword evidence="1" id="KW-0812">Transmembrane</keyword>
<dbReference type="AlphaFoldDB" id="A0A5C6BE10"/>
<evidence type="ECO:0000313" key="2">
    <source>
        <dbReference type="EMBL" id="TWU10278.1"/>
    </source>
</evidence>
<keyword evidence="3" id="KW-1185">Reference proteome</keyword>
<dbReference type="Proteomes" id="UP000316304">
    <property type="component" value="Unassembled WGS sequence"/>
</dbReference>
<dbReference type="RefSeq" id="WP_146597591.1">
    <property type="nucleotide sequence ID" value="NZ_SJPT01000020.1"/>
</dbReference>
<evidence type="ECO:0000256" key="1">
    <source>
        <dbReference type="SAM" id="Phobius"/>
    </source>
</evidence>
<keyword evidence="1" id="KW-1133">Transmembrane helix</keyword>
<protein>
    <submittedName>
        <fullName evidence="2">Uncharacterized protein</fullName>
    </submittedName>
</protein>
<comment type="caution">
    <text evidence="2">The sequence shown here is derived from an EMBL/GenBank/DDBJ whole genome shotgun (WGS) entry which is preliminary data.</text>
</comment>
<dbReference type="EMBL" id="SJPT01000020">
    <property type="protein sequence ID" value="TWU10278.1"/>
    <property type="molecule type" value="Genomic_DNA"/>
</dbReference>
<name>A0A5C6BE10_9BACT</name>
<gene>
    <name evidence="2" type="ORF">Pla52o_57340</name>
</gene>
<accession>A0A5C6BE10</accession>
<reference evidence="2 3" key="1">
    <citation type="submission" date="2019-02" db="EMBL/GenBank/DDBJ databases">
        <title>Deep-cultivation of Planctomycetes and their phenomic and genomic characterization uncovers novel biology.</title>
        <authorList>
            <person name="Wiegand S."/>
            <person name="Jogler M."/>
            <person name="Boedeker C."/>
            <person name="Pinto D."/>
            <person name="Vollmers J."/>
            <person name="Rivas-Marin E."/>
            <person name="Kohn T."/>
            <person name="Peeters S.H."/>
            <person name="Heuer A."/>
            <person name="Rast P."/>
            <person name="Oberbeckmann S."/>
            <person name="Bunk B."/>
            <person name="Jeske O."/>
            <person name="Meyerdierks A."/>
            <person name="Storesund J.E."/>
            <person name="Kallscheuer N."/>
            <person name="Luecker S."/>
            <person name="Lage O.M."/>
            <person name="Pohl T."/>
            <person name="Merkel B.J."/>
            <person name="Hornburger P."/>
            <person name="Mueller R.-W."/>
            <person name="Bruemmer F."/>
            <person name="Labrenz M."/>
            <person name="Spormann A.M."/>
            <person name="Op Den Camp H."/>
            <person name="Overmann J."/>
            <person name="Amann R."/>
            <person name="Jetten M.S.M."/>
            <person name="Mascher T."/>
            <person name="Medema M.H."/>
            <person name="Devos D.P."/>
            <person name="Kaster A.-K."/>
            <person name="Ovreas L."/>
            <person name="Rohde M."/>
            <person name="Galperin M.Y."/>
            <person name="Jogler C."/>
        </authorList>
    </citation>
    <scope>NUCLEOTIDE SEQUENCE [LARGE SCALE GENOMIC DNA]</scope>
    <source>
        <strain evidence="2 3">Pla52o</strain>
    </source>
</reference>
<organism evidence="2 3">
    <name type="scientific">Novipirellula galeiformis</name>
    <dbReference type="NCBI Taxonomy" id="2528004"/>
    <lineage>
        <taxon>Bacteria</taxon>
        <taxon>Pseudomonadati</taxon>
        <taxon>Planctomycetota</taxon>
        <taxon>Planctomycetia</taxon>
        <taxon>Pirellulales</taxon>
        <taxon>Pirellulaceae</taxon>
        <taxon>Novipirellula</taxon>
    </lineage>
</organism>
<evidence type="ECO:0000313" key="3">
    <source>
        <dbReference type="Proteomes" id="UP000316304"/>
    </source>
</evidence>
<feature type="transmembrane region" description="Helical" evidence="1">
    <location>
        <begin position="29"/>
        <end position="54"/>
    </location>
</feature>